<feature type="transmembrane region" description="Helical" evidence="6">
    <location>
        <begin position="57"/>
        <end position="76"/>
    </location>
</feature>
<keyword evidence="2" id="KW-0813">Transport</keyword>
<dbReference type="GO" id="GO:0022857">
    <property type="term" value="F:transmembrane transporter activity"/>
    <property type="evidence" value="ECO:0007669"/>
    <property type="project" value="InterPro"/>
</dbReference>
<dbReference type="Pfam" id="PF07690">
    <property type="entry name" value="MFS_1"/>
    <property type="match status" value="1"/>
</dbReference>
<dbReference type="InterPro" id="IPR020846">
    <property type="entry name" value="MFS_dom"/>
</dbReference>
<feature type="transmembrane region" description="Helical" evidence="6">
    <location>
        <begin position="306"/>
        <end position="328"/>
    </location>
</feature>
<dbReference type="Gene3D" id="1.20.1250.20">
    <property type="entry name" value="MFS general substrate transporter like domains"/>
    <property type="match status" value="2"/>
</dbReference>
<feature type="transmembrane region" description="Helical" evidence="6">
    <location>
        <begin position="274"/>
        <end position="294"/>
    </location>
</feature>
<gene>
    <name evidence="8" type="ORF">DFR68_11940</name>
</gene>
<feature type="transmembrane region" description="Helical" evidence="6">
    <location>
        <begin position="144"/>
        <end position="168"/>
    </location>
</feature>
<accession>A0A370GNY3</accession>
<feature type="transmembrane region" description="Helical" evidence="6">
    <location>
        <begin position="20"/>
        <end position="45"/>
    </location>
</feature>
<dbReference type="InterPro" id="IPR011701">
    <property type="entry name" value="MFS"/>
</dbReference>
<dbReference type="SUPFAM" id="SSF103473">
    <property type="entry name" value="MFS general substrate transporter"/>
    <property type="match status" value="1"/>
</dbReference>
<organism evidence="8 9">
    <name type="scientific">Nocardia mexicana</name>
    <dbReference type="NCBI Taxonomy" id="279262"/>
    <lineage>
        <taxon>Bacteria</taxon>
        <taxon>Bacillati</taxon>
        <taxon>Actinomycetota</taxon>
        <taxon>Actinomycetes</taxon>
        <taxon>Mycobacteriales</taxon>
        <taxon>Nocardiaceae</taxon>
        <taxon>Nocardia</taxon>
    </lineage>
</organism>
<feature type="transmembrane region" description="Helical" evidence="6">
    <location>
        <begin position="230"/>
        <end position="253"/>
    </location>
</feature>
<evidence type="ECO:0000256" key="3">
    <source>
        <dbReference type="ARBA" id="ARBA00022692"/>
    </source>
</evidence>
<dbReference type="PANTHER" id="PTHR23501:SF197">
    <property type="entry name" value="COMD"/>
    <property type="match status" value="1"/>
</dbReference>
<evidence type="ECO:0000313" key="9">
    <source>
        <dbReference type="Proteomes" id="UP000255355"/>
    </source>
</evidence>
<dbReference type="InterPro" id="IPR001958">
    <property type="entry name" value="Tet-R_TetA/multi-R_MdtG-like"/>
</dbReference>
<dbReference type="AlphaFoldDB" id="A0A370GNY3"/>
<keyword evidence="3 6" id="KW-0812">Transmembrane</keyword>
<keyword evidence="5 6" id="KW-0472">Membrane</keyword>
<feature type="transmembrane region" description="Helical" evidence="6">
    <location>
        <begin position="444"/>
        <end position="462"/>
    </location>
</feature>
<keyword evidence="4 6" id="KW-1133">Transmembrane helix</keyword>
<feature type="transmembrane region" description="Helical" evidence="6">
    <location>
        <begin position="88"/>
        <end position="110"/>
    </location>
</feature>
<dbReference type="OrthoDB" id="4484751at2"/>
<evidence type="ECO:0000256" key="1">
    <source>
        <dbReference type="ARBA" id="ARBA00004651"/>
    </source>
</evidence>
<dbReference type="RefSeq" id="WP_068027099.1">
    <property type="nucleotide sequence ID" value="NZ_QQAZ01000019.1"/>
</dbReference>
<dbReference type="PANTHER" id="PTHR23501">
    <property type="entry name" value="MAJOR FACILITATOR SUPERFAMILY"/>
    <property type="match status" value="1"/>
</dbReference>
<evidence type="ECO:0000256" key="2">
    <source>
        <dbReference type="ARBA" id="ARBA00022448"/>
    </source>
</evidence>
<proteinExistence type="predicted"/>
<feature type="transmembrane region" description="Helical" evidence="6">
    <location>
        <begin position="174"/>
        <end position="194"/>
    </location>
</feature>
<evidence type="ECO:0000313" key="8">
    <source>
        <dbReference type="EMBL" id="RDI43653.1"/>
    </source>
</evidence>
<feature type="transmembrane region" description="Helical" evidence="6">
    <location>
        <begin position="340"/>
        <end position="362"/>
    </location>
</feature>
<reference evidence="8 9" key="1">
    <citation type="submission" date="2018-07" db="EMBL/GenBank/DDBJ databases">
        <title>Genomic Encyclopedia of Type Strains, Phase IV (KMG-IV): sequencing the most valuable type-strain genomes for metagenomic binning, comparative biology and taxonomic classification.</title>
        <authorList>
            <person name="Goeker M."/>
        </authorList>
    </citation>
    <scope>NUCLEOTIDE SEQUENCE [LARGE SCALE GENOMIC DNA]</scope>
    <source>
        <strain evidence="8 9">DSM 44952</strain>
    </source>
</reference>
<comment type="subcellular location">
    <subcellularLocation>
        <location evidence="1">Cell membrane</location>
        <topology evidence="1">Multi-pass membrane protein</topology>
    </subcellularLocation>
</comment>
<evidence type="ECO:0000256" key="6">
    <source>
        <dbReference type="SAM" id="Phobius"/>
    </source>
</evidence>
<dbReference type="PROSITE" id="PS50850">
    <property type="entry name" value="MFS"/>
    <property type="match status" value="1"/>
</dbReference>
<feature type="transmembrane region" description="Helical" evidence="6">
    <location>
        <begin position="410"/>
        <end position="429"/>
    </location>
</feature>
<dbReference type="GO" id="GO:0005886">
    <property type="term" value="C:plasma membrane"/>
    <property type="evidence" value="ECO:0007669"/>
    <property type="project" value="UniProtKB-SubCell"/>
</dbReference>
<comment type="caution">
    <text evidence="8">The sequence shown here is derived from an EMBL/GenBank/DDBJ whole genome shotgun (WGS) entry which is preliminary data.</text>
</comment>
<dbReference type="STRING" id="1210089.GCA_001613165_05986"/>
<evidence type="ECO:0000256" key="5">
    <source>
        <dbReference type="ARBA" id="ARBA00023136"/>
    </source>
</evidence>
<dbReference type="Proteomes" id="UP000255355">
    <property type="component" value="Unassembled WGS sequence"/>
</dbReference>
<dbReference type="InterPro" id="IPR036259">
    <property type="entry name" value="MFS_trans_sf"/>
</dbReference>
<feature type="transmembrane region" description="Helical" evidence="6">
    <location>
        <begin position="206"/>
        <end position="224"/>
    </location>
</feature>
<evidence type="ECO:0000259" key="7">
    <source>
        <dbReference type="PROSITE" id="PS50850"/>
    </source>
</evidence>
<feature type="domain" description="Major facilitator superfamily (MFS) profile" evidence="7">
    <location>
        <begin position="21"/>
        <end position="473"/>
    </location>
</feature>
<keyword evidence="9" id="KW-1185">Reference proteome</keyword>
<dbReference type="EMBL" id="QQAZ01000019">
    <property type="protein sequence ID" value="RDI43653.1"/>
    <property type="molecule type" value="Genomic_DNA"/>
</dbReference>
<sequence length="481" mass="49098">MYALDDASVSVSERRVRTGWMVAALMLGVLVYGILATVVTPALTLLQHELHTSVGDVTWLLTAYLLAAAVGTAVLGRLGDMFGKRRMLLVSLALMAAGTLISAVGGVLPVVVAGRVLQGMAGGLLPLAFAIIRDELPHERVGHAIGAVSAMIGVGAGVGVILPGLVAAGPGWQWLFWIPLALTVIAIVGTRVFIAESPVRPGGRVNWVNAALLTIGIAALLIALSEGSSWGWTSGPTLGLLLGGAAVCALWAVAESISTRPLINVSLMRVRALWTTNITAFLLGAAMFSSTAVYPIFAQLPTSTGFGYGATTLVCGLYMLPYSVAIAVAGSLAGRIARGLGFLAALVAGCVICAVGSGYMAVRYHHPLDMMISLAVFGFGLGIATSALATVVVHAAPGGQVGETTGMNQVIRMIGGAVGTQVVSTLIASNRHGGVPTLAGFTKSYVAEVVFMILAAAAALLATTSGRLRTTEVVPHAGSGL</sequence>
<protein>
    <submittedName>
        <fullName evidence="8">Putative MFS family arabinose efflux permease</fullName>
    </submittedName>
</protein>
<dbReference type="PRINTS" id="PR01035">
    <property type="entry name" value="TCRTETA"/>
</dbReference>
<feature type="transmembrane region" description="Helical" evidence="6">
    <location>
        <begin position="374"/>
        <end position="398"/>
    </location>
</feature>
<name>A0A370GNY3_9NOCA</name>
<evidence type="ECO:0000256" key="4">
    <source>
        <dbReference type="ARBA" id="ARBA00022989"/>
    </source>
</evidence>
<feature type="transmembrane region" description="Helical" evidence="6">
    <location>
        <begin position="116"/>
        <end position="132"/>
    </location>
</feature>